<keyword evidence="1" id="KW-0378">Hydrolase</keyword>
<dbReference type="SUPFAM" id="SSF53474">
    <property type="entry name" value="alpha/beta-Hydrolases"/>
    <property type="match status" value="1"/>
</dbReference>
<feature type="domain" description="BD-FAE-like" evidence="2">
    <location>
        <begin position="33"/>
        <end position="256"/>
    </location>
</feature>
<dbReference type="EMBL" id="BAABID010000006">
    <property type="protein sequence ID" value="GAA4722951.1"/>
    <property type="molecule type" value="Genomic_DNA"/>
</dbReference>
<comment type="caution">
    <text evidence="3">The sequence shown here is derived from an EMBL/GenBank/DDBJ whole genome shotgun (WGS) entry which is preliminary data.</text>
</comment>
<dbReference type="InterPro" id="IPR029058">
    <property type="entry name" value="AB_hydrolase_fold"/>
</dbReference>
<dbReference type="InterPro" id="IPR049492">
    <property type="entry name" value="BD-FAE-like_dom"/>
</dbReference>
<dbReference type="Gene3D" id="3.40.50.1820">
    <property type="entry name" value="alpha/beta hydrolase"/>
    <property type="match status" value="1"/>
</dbReference>
<dbReference type="InterPro" id="IPR050300">
    <property type="entry name" value="GDXG_lipolytic_enzyme"/>
</dbReference>
<evidence type="ECO:0000259" key="2">
    <source>
        <dbReference type="Pfam" id="PF20434"/>
    </source>
</evidence>
<keyword evidence="4" id="KW-1185">Reference proteome</keyword>
<dbReference type="Pfam" id="PF20434">
    <property type="entry name" value="BD-FAE"/>
    <property type="match status" value="1"/>
</dbReference>
<reference evidence="4" key="1">
    <citation type="journal article" date="2019" name="Int. J. Syst. Evol. Microbiol.">
        <title>The Global Catalogue of Microorganisms (GCM) 10K type strain sequencing project: providing services to taxonomists for standard genome sequencing and annotation.</title>
        <authorList>
            <consortium name="The Broad Institute Genomics Platform"/>
            <consortium name="The Broad Institute Genome Sequencing Center for Infectious Disease"/>
            <person name="Wu L."/>
            <person name="Ma J."/>
        </authorList>
    </citation>
    <scope>NUCLEOTIDE SEQUENCE [LARGE SCALE GENOMIC DNA]</scope>
    <source>
        <strain evidence="4">JCM 18063</strain>
    </source>
</reference>
<name>A0ABP8Y7Q6_9MICO</name>
<sequence length="297" mass="30883">MTRAGPGWKAGGMDLAPTRADVAYAADSPSQRLDVWLPEDAQDGPELPAVLFVHGGGWYYGSRTMAAPKVGPLLAGGFVVASLDYRLSGEAPFPAAVEDVIAAVRFLQGLPEVDEHRVVLFGESAGANIACVVGALADQVPPWPAAGSGGSEHDDGTPVPRVAAVVDWYGPTDFTLMDSHAAEIGCAPSTHSADDSPESRYVGSPLRTAPEAAAQAGPLPHLASAGDAPLPAFAIAHGTADCTVAPGQAELLVDALERRGDRPWVTWLEGAEHSDARFDAELLAPTIGWLREVLART</sequence>
<gene>
    <name evidence="3" type="ORF">GCM10023216_10440</name>
</gene>
<dbReference type="Proteomes" id="UP001500956">
    <property type="component" value="Unassembled WGS sequence"/>
</dbReference>
<evidence type="ECO:0000256" key="1">
    <source>
        <dbReference type="ARBA" id="ARBA00022801"/>
    </source>
</evidence>
<evidence type="ECO:0000313" key="4">
    <source>
        <dbReference type="Proteomes" id="UP001500956"/>
    </source>
</evidence>
<organism evidence="3 4">
    <name type="scientific">Isoptericola chiayiensis</name>
    <dbReference type="NCBI Taxonomy" id="579446"/>
    <lineage>
        <taxon>Bacteria</taxon>
        <taxon>Bacillati</taxon>
        <taxon>Actinomycetota</taxon>
        <taxon>Actinomycetes</taxon>
        <taxon>Micrococcales</taxon>
        <taxon>Promicromonosporaceae</taxon>
        <taxon>Isoptericola</taxon>
    </lineage>
</organism>
<proteinExistence type="predicted"/>
<dbReference type="PANTHER" id="PTHR48081">
    <property type="entry name" value="AB HYDROLASE SUPERFAMILY PROTEIN C4A8.06C"/>
    <property type="match status" value="1"/>
</dbReference>
<dbReference type="PANTHER" id="PTHR48081:SF13">
    <property type="entry name" value="ALPHA_BETA HYDROLASE"/>
    <property type="match status" value="1"/>
</dbReference>
<evidence type="ECO:0000313" key="3">
    <source>
        <dbReference type="EMBL" id="GAA4722951.1"/>
    </source>
</evidence>
<protein>
    <recommendedName>
        <fullName evidence="2">BD-FAE-like domain-containing protein</fullName>
    </recommendedName>
</protein>
<accession>A0ABP8Y7Q6</accession>